<evidence type="ECO:0000313" key="1">
    <source>
        <dbReference type="EMBL" id="GBP43381.1"/>
    </source>
</evidence>
<dbReference type="Proteomes" id="UP000299102">
    <property type="component" value="Unassembled WGS sequence"/>
</dbReference>
<protein>
    <submittedName>
        <fullName evidence="1">Uncharacterized protein</fullName>
    </submittedName>
</protein>
<accession>A0A4C1VX30</accession>
<proteinExistence type="predicted"/>
<organism evidence="1 2">
    <name type="scientific">Eumeta variegata</name>
    <name type="common">Bagworm moth</name>
    <name type="synonym">Eumeta japonica</name>
    <dbReference type="NCBI Taxonomy" id="151549"/>
    <lineage>
        <taxon>Eukaryota</taxon>
        <taxon>Metazoa</taxon>
        <taxon>Ecdysozoa</taxon>
        <taxon>Arthropoda</taxon>
        <taxon>Hexapoda</taxon>
        <taxon>Insecta</taxon>
        <taxon>Pterygota</taxon>
        <taxon>Neoptera</taxon>
        <taxon>Endopterygota</taxon>
        <taxon>Lepidoptera</taxon>
        <taxon>Glossata</taxon>
        <taxon>Ditrysia</taxon>
        <taxon>Tineoidea</taxon>
        <taxon>Psychidae</taxon>
        <taxon>Oiketicinae</taxon>
        <taxon>Eumeta</taxon>
    </lineage>
</organism>
<dbReference type="OrthoDB" id="7380993at2759"/>
<dbReference type="AlphaFoldDB" id="A0A4C1VX30"/>
<reference evidence="1 2" key="1">
    <citation type="journal article" date="2019" name="Commun. Biol.">
        <title>The bagworm genome reveals a unique fibroin gene that provides high tensile strength.</title>
        <authorList>
            <person name="Kono N."/>
            <person name="Nakamura H."/>
            <person name="Ohtoshi R."/>
            <person name="Tomita M."/>
            <person name="Numata K."/>
            <person name="Arakawa K."/>
        </authorList>
    </citation>
    <scope>NUCLEOTIDE SEQUENCE [LARGE SCALE GENOMIC DNA]</scope>
</reference>
<gene>
    <name evidence="1" type="ORF">EVAR_34297_1</name>
</gene>
<keyword evidence="2" id="KW-1185">Reference proteome</keyword>
<comment type="caution">
    <text evidence="1">The sequence shown here is derived from an EMBL/GenBank/DDBJ whole genome shotgun (WGS) entry which is preliminary data.</text>
</comment>
<dbReference type="EMBL" id="BGZK01000434">
    <property type="protein sequence ID" value="GBP43381.1"/>
    <property type="molecule type" value="Genomic_DNA"/>
</dbReference>
<name>A0A4C1VX30_EUMVA</name>
<evidence type="ECO:0000313" key="2">
    <source>
        <dbReference type="Proteomes" id="UP000299102"/>
    </source>
</evidence>
<sequence length="112" mass="12844">MLKKAQINSEASCIHVIRDGDERLLNEENNMKERWKNYFESVFACEDKVADNNVTGIEYMINDGNENEIMVDEIVKSLKRMKVGKAAGYDRVFVRDAEGRWKYSGKPAIPAP</sequence>